<comment type="subcellular location">
    <subcellularLocation>
        <location evidence="1 10">Mitochondrion inner membrane</location>
        <topology evidence="1 10">Single-pass membrane protein</topology>
    </subcellularLocation>
</comment>
<dbReference type="Proteomes" id="UP000193067">
    <property type="component" value="Unassembled WGS sequence"/>
</dbReference>
<dbReference type="OrthoDB" id="10267654at2759"/>
<evidence type="ECO:0000256" key="8">
    <source>
        <dbReference type="ARBA" id="ARBA00023136"/>
    </source>
</evidence>
<dbReference type="InterPro" id="IPR039627">
    <property type="entry name" value="Yme2_C"/>
</dbReference>
<dbReference type="InterPro" id="IPR018850">
    <property type="entry name" value="Mt_escape_2_C"/>
</dbReference>
<dbReference type="Gene3D" id="3.40.50.300">
    <property type="entry name" value="P-loop containing nucleotide triphosphate hydrolases"/>
    <property type="match status" value="1"/>
</dbReference>
<evidence type="ECO:0000256" key="7">
    <source>
        <dbReference type="ARBA" id="ARBA00023128"/>
    </source>
</evidence>
<evidence type="ECO:0000256" key="11">
    <source>
        <dbReference type="SAM" id="Coils"/>
    </source>
</evidence>
<evidence type="ECO:0000313" key="14">
    <source>
        <dbReference type="EMBL" id="OSD02811.1"/>
    </source>
</evidence>
<dbReference type="AlphaFoldDB" id="A0A1Y2IRG4"/>
<sequence length="913" mass="101877">MHQSKHLLRTLATSSTSHRTAVVRAAASVGRRRHFADSASAEIVSTNDEVKQNAQEEREAWLWVDSVFPVRLGRWDIRSYIGYAREETLLSRLRSLLSRVKSHDFQVVSVEPHGKDGGVFVKFKYNAKEDESALQALLHDLRQTVHSHGGVPSWCGLPTGEVWLVKGKPWREDLNRYASPMVKVAFEGPDVPEESLYGLLRPYGVISDISPPSPAPAGMLRSVTVNFHRLRSATTARNAIHAAPVPASPSGQVTILRTSYQQPISAHVIRDYVTSHPRLFLPVLLFLLGTVTYTIFDPIRVLMVEGKMEDWFDYKQYAIYQWIRTNAFDRFSFSTKDSDTVTLASEGVWKERQDAEEALHKYLTDLPNTICFVHGPQGSGKTRMLSGLLKQQGRKAMVIDVGELSKAGSDSALVSGLANQTGYWPVFSFLNSVNNLIDLASVGVIGQKAGLSSSLNDQLKQILDVVGRGLSRVNVSHRSQRQRLAEQAQRKELKSKEDEALREQIEQGIWHDGRIDAICGNGVMSELGVGIEHFSEKDADVPRHALAQVESTDEKERGIIEEQKQTEEAKQKQQRAEDSQNIESMPVVIIKNFDSKGGGARKEELLNVLSQWAASLAEGQVAHVIVVSDNRENVKRLARALPSKPLNQISLSDADNTSAISFVKQKLHDAGVDVNFSQHELAYIARLGGRASDLESLIHKVRSGMTVQEAVDDIVIRGVSELRKNAFGDDIEDAKSLPWTREQAWILMKQLSKQPEISYHEVLMDFPFKGDETPLRNMEHAELISIGTVNGRPSTIKPGKPVYKYVFAQLVQDPTFQATQDIAFNEKVIAAAEATVRACEEELIALKDVDAATASWWGSQRVVEMRAHHLLRKMRAAQTKVEDLGRQNEQLKKVLARAKARKEPSRGSSWIGW</sequence>
<keyword evidence="6" id="KW-1133">Transmembrane helix</keyword>
<feature type="coiled-coil region" evidence="11">
    <location>
        <begin position="874"/>
        <end position="901"/>
    </location>
</feature>
<keyword evidence="4" id="KW-0812">Transmembrane</keyword>
<feature type="compositionally biased region" description="Basic and acidic residues" evidence="12">
    <location>
        <begin position="488"/>
        <end position="498"/>
    </location>
</feature>
<keyword evidence="7 10" id="KW-0496">Mitochondrion</keyword>
<accession>A0A1Y2IRG4</accession>
<keyword evidence="5 10" id="KW-0999">Mitochondrion inner membrane</keyword>
<dbReference type="Pfam" id="PF10443">
    <property type="entry name" value="RNA12"/>
    <property type="match status" value="1"/>
</dbReference>
<feature type="domain" description="Mitochondrial escape protein 2 C-terminal" evidence="13">
    <location>
        <begin position="352"/>
        <end position="848"/>
    </location>
</feature>
<protein>
    <recommendedName>
        <fullName evidence="3 10">Mitochondrial escape protein 2</fullName>
    </recommendedName>
</protein>
<evidence type="ECO:0000256" key="2">
    <source>
        <dbReference type="ARBA" id="ARBA00010320"/>
    </source>
</evidence>
<keyword evidence="15" id="KW-1185">Reference proteome</keyword>
<keyword evidence="8" id="KW-0472">Membrane</keyword>
<dbReference type="PANTHER" id="PTHR32198">
    <property type="entry name" value="MITOCHONDRIAL ESCAPE PROTEIN 2"/>
    <property type="match status" value="1"/>
</dbReference>
<proteinExistence type="inferred from homology"/>
<evidence type="ECO:0000256" key="10">
    <source>
        <dbReference type="RuleBase" id="RU367108"/>
    </source>
</evidence>
<evidence type="ECO:0000256" key="9">
    <source>
        <dbReference type="ARBA" id="ARBA00025276"/>
    </source>
</evidence>
<keyword evidence="10" id="KW-0694">RNA-binding</keyword>
<dbReference type="GO" id="GO:0006397">
    <property type="term" value="P:mRNA processing"/>
    <property type="evidence" value="ECO:0007669"/>
    <property type="project" value="UniProtKB-UniRule"/>
</dbReference>
<dbReference type="GO" id="GO:0003723">
    <property type="term" value="F:RNA binding"/>
    <property type="evidence" value="ECO:0007669"/>
    <property type="project" value="UniProtKB-UniRule"/>
</dbReference>
<evidence type="ECO:0000256" key="3">
    <source>
        <dbReference type="ARBA" id="ARBA00020222"/>
    </source>
</evidence>
<feature type="region of interest" description="Disordered" evidence="12">
    <location>
        <begin position="477"/>
        <end position="498"/>
    </location>
</feature>
<comment type="similarity">
    <text evidence="2 10">Belongs to the YME2 family.</text>
</comment>
<evidence type="ECO:0000313" key="15">
    <source>
        <dbReference type="Proteomes" id="UP000193067"/>
    </source>
</evidence>
<keyword evidence="11" id="KW-0175">Coiled coil</keyword>
<comment type="function">
    <text evidence="9 10">Plays a role in maintaining the mitochondrial genome and in controlling the mtDNA escape. Involved in the regulation of mtDNA nucleotide structure and number. May have a dispensable role in early maturation of pre-rRNA.</text>
</comment>
<evidence type="ECO:0000259" key="13">
    <source>
        <dbReference type="Pfam" id="PF10443"/>
    </source>
</evidence>
<reference evidence="14 15" key="1">
    <citation type="journal article" date="2015" name="Biotechnol. Biofuels">
        <title>Enhanced degradation of softwood versus hardwood by the white-rot fungus Pycnoporus coccineus.</title>
        <authorList>
            <person name="Couturier M."/>
            <person name="Navarro D."/>
            <person name="Chevret D."/>
            <person name="Henrissat B."/>
            <person name="Piumi F."/>
            <person name="Ruiz-Duenas F.J."/>
            <person name="Martinez A.T."/>
            <person name="Grigoriev I.V."/>
            <person name="Riley R."/>
            <person name="Lipzen A."/>
            <person name="Berrin J.G."/>
            <person name="Master E.R."/>
            <person name="Rosso M.N."/>
        </authorList>
    </citation>
    <scope>NUCLEOTIDE SEQUENCE [LARGE SCALE GENOMIC DNA]</scope>
    <source>
        <strain evidence="14 15">BRFM310</strain>
    </source>
</reference>
<name>A0A1Y2IRG4_TRAC3</name>
<dbReference type="SUPFAM" id="SSF52540">
    <property type="entry name" value="P-loop containing nucleoside triphosphate hydrolases"/>
    <property type="match status" value="1"/>
</dbReference>
<evidence type="ECO:0000256" key="4">
    <source>
        <dbReference type="ARBA" id="ARBA00022692"/>
    </source>
</evidence>
<dbReference type="InterPro" id="IPR027417">
    <property type="entry name" value="P-loop_NTPase"/>
</dbReference>
<dbReference type="PANTHER" id="PTHR32198:SF2">
    <property type="entry name" value="MITOCHONDRIAL ESCAPE PROTEIN 2"/>
    <property type="match status" value="1"/>
</dbReference>
<keyword evidence="10" id="KW-0507">mRNA processing</keyword>
<dbReference type="GO" id="GO:0005743">
    <property type="term" value="C:mitochondrial inner membrane"/>
    <property type="evidence" value="ECO:0007669"/>
    <property type="project" value="UniProtKB-SubCell"/>
</dbReference>
<evidence type="ECO:0000256" key="12">
    <source>
        <dbReference type="SAM" id="MobiDB-lite"/>
    </source>
</evidence>
<organism evidence="14 15">
    <name type="scientific">Trametes coccinea (strain BRFM310)</name>
    <name type="common">Pycnoporus coccineus</name>
    <dbReference type="NCBI Taxonomy" id="1353009"/>
    <lineage>
        <taxon>Eukaryota</taxon>
        <taxon>Fungi</taxon>
        <taxon>Dikarya</taxon>
        <taxon>Basidiomycota</taxon>
        <taxon>Agaricomycotina</taxon>
        <taxon>Agaricomycetes</taxon>
        <taxon>Polyporales</taxon>
        <taxon>Polyporaceae</taxon>
        <taxon>Trametes</taxon>
    </lineage>
</organism>
<evidence type="ECO:0000256" key="6">
    <source>
        <dbReference type="ARBA" id="ARBA00022989"/>
    </source>
</evidence>
<dbReference type="EMBL" id="KZ084103">
    <property type="protein sequence ID" value="OSD02811.1"/>
    <property type="molecule type" value="Genomic_DNA"/>
</dbReference>
<evidence type="ECO:0000256" key="5">
    <source>
        <dbReference type="ARBA" id="ARBA00022792"/>
    </source>
</evidence>
<evidence type="ECO:0000256" key="1">
    <source>
        <dbReference type="ARBA" id="ARBA00004434"/>
    </source>
</evidence>
<gene>
    <name evidence="14" type="ORF">PYCCODRAFT_1410289</name>
</gene>
<dbReference type="STRING" id="1353009.A0A1Y2IRG4"/>